<accession>A0A5J5I631</accession>
<evidence type="ECO:0000313" key="5">
    <source>
        <dbReference type="Proteomes" id="UP000326364"/>
    </source>
</evidence>
<dbReference type="Proteomes" id="UP000326364">
    <property type="component" value="Unassembled WGS sequence"/>
</dbReference>
<dbReference type="InterPro" id="IPR030392">
    <property type="entry name" value="S74_ICA"/>
</dbReference>
<gene>
    <name evidence="3" type="ORF">F4U95_09080</name>
    <name evidence="2" type="ORF">F4U96_09130</name>
</gene>
<dbReference type="EMBL" id="VYQB01000005">
    <property type="protein sequence ID" value="KAA9018264.1"/>
    <property type="molecule type" value="Genomic_DNA"/>
</dbReference>
<dbReference type="Gene3D" id="1.20.5.100">
    <property type="entry name" value="Cytochrome c1, transmembrane anchor, C-terminal"/>
    <property type="match status" value="1"/>
</dbReference>
<evidence type="ECO:0000313" key="3">
    <source>
        <dbReference type="EMBL" id="KAA9030900.1"/>
    </source>
</evidence>
<keyword evidence="5" id="KW-1185">Reference proteome</keyword>
<sequence length="542" mass="54330">MAITDWEMADLVREVCLDAGAGPLMLGGPLPGYRGFAAAISVGATFPYVIQGVVDPGQWEAGRGTIDPGGRLVRVPHASSAGGAAVDFVAGEKHVGLALHADWVARVEGHGHGIDAIEGLAAAIAAGPAGGALTKVDDANVRLTLGGGAATALLTPASISVSWSGQLAVARGGTGAASLTGYVKGNGAAAMSASATIPASDISGLGSMAGQQAGAVAISGGTASLSAFSLAPAAGPAHAVVSAVNGQSAALSLGTGGVEMWRVERMASANSGGNAGSDFALRRMDDGGAALGTAIAISRASGAISCSASSAPVLSAARTGSNFNCCFAAQTSAGTLYFGNADGTRFAIGPNSNLAVSPYLTASATSFAIGASVETSFASGGRPLTDNGLAWGTAAHRWSTIYAASGTINTSDARAKCDVGVADSALIEAWGAVEWQRYRFVEAVAEKGEDARWHMGLVAQQVRDAIDQRLGDGAAVRWGLVCHDSWEAVPAQDGVPARAAGDRWGLRYDECFALEAVWQRRAIARLEARLALLEEASGHAGG</sequence>
<protein>
    <recommendedName>
        <fullName evidence="1">Peptidase S74 domain-containing protein</fullName>
    </recommendedName>
</protein>
<organism evidence="3 4">
    <name type="scientific">Sphingobium limneticum</name>
    <dbReference type="NCBI Taxonomy" id="1007511"/>
    <lineage>
        <taxon>Bacteria</taxon>
        <taxon>Pseudomonadati</taxon>
        <taxon>Pseudomonadota</taxon>
        <taxon>Alphaproteobacteria</taxon>
        <taxon>Sphingomonadales</taxon>
        <taxon>Sphingomonadaceae</taxon>
        <taxon>Sphingobium</taxon>
    </lineage>
</organism>
<evidence type="ECO:0000259" key="1">
    <source>
        <dbReference type="PROSITE" id="PS51688"/>
    </source>
</evidence>
<comment type="caution">
    <text evidence="3">The sequence shown here is derived from an EMBL/GenBank/DDBJ whole genome shotgun (WGS) entry which is preliminary data.</text>
</comment>
<evidence type="ECO:0000313" key="4">
    <source>
        <dbReference type="Proteomes" id="UP000325933"/>
    </source>
</evidence>
<dbReference type="Gene3D" id="1.20.5.1240">
    <property type="entry name" value="Endo-n-acetylneuraminidase"/>
    <property type="match status" value="1"/>
</dbReference>
<dbReference type="Gene3D" id="4.10.1090.10">
    <property type="entry name" value="Endosialidase, domain 4"/>
    <property type="match status" value="1"/>
</dbReference>
<evidence type="ECO:0000313" key="2">
    <source>
        <dbReference type="EMBL" id="KAA9018264.1"/>
    </source>
</evidence>
<feature type="domain" description="Peptidase S74" evidence="1">
    <location>
        <begin position="411"/>
        <end position="533"/>
    </location>
</feature>
<dbReference type="PROSITE" id="PS51688">
    <property type="entry name" value="ICA"/>
    <property type="match status" value="1"/>
</dbReference>
<proteinExistence type="predicted"/>
<dbReference type="EMBL" id="VYQA01000005">
    <property type="protein sequence ID" value="KAA9030900.1"/>
    <property type="molecule type" value="Genomic_DNA"/>
</dbReference>
<dbReference type="RefSeq" id="WP_150425448.1">
    <property type="nucleotide sequence ID" value="NZ_VYQA01000005.1"/>
</dbReference>
<reference evidence="4 5" key="1">
    <citation type="submission" date="2019-09" db="EMBL/GenBank/DDBJ databases">
        <authorList>
            <person name="Feng G."/>
        </authorList>
    </citation>
    <scope>NUCLEOTIDE SEQUENCE [LARGE SCALE GENOMIC DNA]</scope>
    <source>
        <strain evidence="3 4">KACC 19283</strain>
        <strain evidence="2 5">KACC 19284</strain>
    </source>
</reference>
<dbReference type="AlphaFoldDB" id="A0A5J5I631"/>
<dbReference type="Pfam" id="PF13884">
    <property type="entry name" value="Peptidase_S74"/>
    <property type="match status" value="1"/>
</dbReference>
<dbReference type="CDD" id="cd10144">
    <property type="entry name" value="Peptidase_S74_CIMCD"/>
    <property type="match status" value="1"/>
</dbReference>
<dbReference type="InterPro" id="IPR044914">
    <property type="entry name" value="Endosialidase_C_dom_sf"/>
</dbReference>
<name>A0A5J5I631_9SPHN</name>
<dbReference type="Proteomes" id="UP000325933">
    <property type="component" value="Unassembled WGS sequence"/>
</dbReference>